<organism evidence="2 3">
    <name type="scientific">Ceriporiopsis subvermispora (strain B)</name>
    <name type="common">White-rot fungus</name>
    <name type="synonym">Gelatoporia subvermispora</name>
    <dbReference type="NCBI Taxonomy" id="914234"/>
    <lineage>
        <taxon>Eukaryota</taxon>
        <taxon>Fungi</taxon>
        <taxon>Dikarya</taxon>
        <taxon>Basidiomycota</taxon>
        <taxon>Agaricomycotina</taxon>
        <taxon>Agaricomycetes</taxon>
        <taxon>Polyporales</taxon>
        <taxon>Gelatoporiaceae</taxon>
        <taxon>Gelatoporia</taxon>
    </lineage>
</organism>
<gene>
    <name evidence="2" type="ORF">CERSUDRAFT_113437</name>
</gene>
<dbReference type="Proteomes" id="UP000016930">
    <property type="component" value="Unassembled WGS sequence"/>
</dbReference>
<dbReference type="HOGENOM" id="CLU_2120808_0_0_1"/>
<feature type="compositionally biased region" description="Acidic residues" evidence="1">
    <location>
        <begin position="98"/>
        <end position="110"/>
    </location>
</feature>
<proteinExistence type="predicted"/>
<feature type="region of interest" description="Disordered" evidence="1">
    <location>
        <begin position="97"/>
        <end position="124"/>
    </location>
</feature>
<dbReference type="AlphaFoldDB" id="M2QMJ8"/>
<reference evidence="2 3" key="1">
    <citation type="journal article" date="2012" name="Proc. Natl. Acad. Sci. U.S.A.">
        <title>Comparative genomics of Ceriporiopsis subvermispora and Phanerochaete chrysosporium provide insight into selective ligninolysis.</title>
        <authorList>
            <person name="Fernandez-Fueyo E."/>
            <person name="Ruiz-Duenas F.J."/>
            <person name="Ferreira P."/>
            <person name="Floudas D."/>
            <person name="Hibbett D.S."/>
            <person name="Canessa P."/>
            <person name="Larrondo L.F."/>
            <person name="James T.Y."/>
            <person name="Seelenfreund D."/>
            <person name="Lobos S."/>
            <person name="Polanco R."/>
            <person name="Tello M."/>
            <person name="Honda Y."/>
            <person name="Watanabe T."/>
            <person name="Watanabe T."/>
            <person name="Ryu J.S."/>
            <person name="Kubicek C.P."/>
            <person name="Schmoll M."/>
            <person name="Gaskell J."/>
            <person name="Hammel K.E."/>
            <person name="St John F.J."/>
            <person name="Vanden Wymelenberg A."/>
            <person name="Sabat G."/>
            <person name="Splinter BonDurant S."/>
            <person name="Syed K."/>
            <person name="Yadav J.S."/>
            <person name="Doddapaneni H."/>
            <person name="Subramanian V."/>
            <person name="Lavin J.L."/>
            <person name="Oguiza J.A."/>
            <person name="Perez G."/>
            <person name="Pisabarro A.G."/>
            <person name="Ramirez L."/>
            <person name="Santoyo F."/>
            <person name="Master E."/>
            <person name="Coutinho P.M."/>
            <person name="Henrissat B."/>
            <person name="Lombard V."/>
            <person name="Magnuson J.K."/>
            <person name="Kuees U."/>
            <person name="Hori C."/>
            <person name="Igarashi K."/>
            <person name="Samejima M."/>
            <person name="Held B.W."/>
            <person name="Barry K.W."/>
            <person name="LaButti K.M."/>
            <person name="Lapidus A."/>
            <person name="Lindquist E.A."/>
            <person name="Lucas S.M."/>
            <person name="Riley R."/>
            <person name="Salamov A.A."/>
            <person name="Hoffmeister D."/>
            <person name="Schwenk D."/>
            <person name="Hadar Y."/>
            <person name="Yarden O."/>
            <person name="de Vries R.P."/>
            <person name="Wiebenga A."/>
            <person name="Stenlid J."/>
            <person name="Eastwood D."/>
            <person name="Grigoriev I.V."/>
            <person name="Berka R.M."/>
            <person name="Blanchette R.A."/>
            <person name="Kersten P."/>
            <person name="Martinez A.T."/>
            <person name="Vicuna R."/>
            <person name="Cullen D."/>
        </authorList>
    </citation>
    <scope>NUCLEOTIDE SEQUENCE [LARGE SCALE GENOMIC DNA]</scope>
    <source>
        <strain evidence="2 3">B</strain>
    </source>
</reference>
<name>M2QMJ8_CERS8</name>
<accession>M2QMJ8</accession>
<dbReference type="EMBL" id="KB445795">
    <property type="protein sequence ID" value="EMD38268.1"/>
    <property type="molecule type" value="Genomic_DNA"/>
</dbReference>
<protein>
    <submittedName>
        <fullName evidence="2">Uncharacterized protein</fullName>
    </submittedName>
</protein>
<dbReference type="OrthoDB" id="2800331at2759"/>
<keyword evidence="3" id="KW-1185">Reference proteome</keyword>
<evidence type="ECO:0000313" key="2">
    <source>
        <dbReference type="EMBL" id="EMD38268.1"/>
    </source>
</evidence>
<evidence type="ECO:0000256" key="1">
    <source>
        <dbReference type="SAM" id="MobiDB-lite"/>
    </source>
</evidence>
<sequence length="124" mass="13593">MCYFLIEYAVYNCTHQYPLQKHWVACNRQACTLSRNHQRTQHDCLRTCQQQALPDVDLVLPGNSHPVPCNPCLNLPAVPGNGASALYIHHNGYISEAGDSDTASESESGSEVESVSESGEESEA</sequence>
<evidence type="ECO:0000313" key="3">
    <source>
        <dbReference type="Proteomes" id="UP000016930"/>
    </source>
</evidence>